<keyword evidence="10" id="KW-0472">Membrane</keyword>
<evidence type="ECO:0000256" key="2">
    <source>
        <dbReference type="ARBA" id="ARBA00022527"/>
    </source>
</evidence>
<dbReference type="SMART" id="SM00220">
    <property type="entry name" value="S_TKc"/>
    <property type="match status" value="1"/>
</dbReference>
<evidence type="ECO:0000259" key="14">
    <source>
        <dbReference type="PROSITE" id="PS50011"/>
    </source>
</evidence>
<dbReference type="InterPro" id="IPR045272">
    <property type="entry name" value="ANXUR1/2-like"/>
</dbReference>
<keyword evidence="6" id="KW-0547">Nucleotide-binding</keyword>
<feature type="region of interest" description="Disordered" evidence="12">
    <location>
        <begin position="696"/>
        <end position="734"/>
    </location>
</feature>
<dbReference type="InterPro" id="IPR024788">
    <property type="entry name" value="Malectin-like_Carb-bd_dom"/>
</dbReference>
<organism evidence="15 16">
    <name type="scientific">Aristolochia fimbriata</name>
    <name type="common">White veined hardy Dutchman's pipe vine</name>
    <dbReference type="NCBI Taxonomy" id="158543"/>
    <lineage>
        <taxon>Eukaryota</taxon>
        <taxon>Viridiplantae</taxon>
        <taxon>Streptophyta</taxon>
        <taxon>Embryophyta</taxon>
        <taxon>Tracheophyta</taxon>
        <taxon>Spermatophyta</taxon>
        <taxon>Magnoliopsida</taxon>
        <taxon>Magnoliidae</taxon>
        <taxon>Piperales</taxon>
        <taxon>Aristolochiaceae</taxon>
        <taxon>Aristolochia</taxon>
    </lineage>
</organism>
<evidence type="ECO:0000256" key="3">
    <source>
        <dbReference type="ARBA" id="ARBA00022679"/>
    </source>
</evidence>
<evidence type="ECO:0000256" key="9">
    <source>
        <dbReference type="ARBA" id="ARBA00022989"/>
    </source>
</evidence>
<dbReference type="InterPro" id="IPR000719">
    <property type="entry name" value="Prot_kinase_dom"/>
</dbReference>
<feature type="domain" description="Protein kinase" evidence="14">
    <location>
        <begin position="323"/>
        <end position="667"/>
    </location>
</feature>
<evidence type="ECO:0000256" key="1">
    <source>
        <dbReference type="ARBA" id="ARBA00004479"/>
    </source>
</evidence>
<evidence type="ECO:0000256" key="8">
    <source>
        <dbReference type="ARBA" id="ARBA00022840"/>
    </source>
</evidence>
<keyword evidence="11" id="KW-0325">Glycoprotein</keyword>
<feature type="signal peptide" evidence="13">
    <location>
        <begin position="1"/>
        <end position="26"/>
    </location>
</feature>
<keyword evidence="5 13" id="KW-0732">Signal</keyword>
<dbReference type="FunFam" id="2.60.120.430:FF:000005">
    <property type="entry name" value="Putative receptor-like protein kinase"/>
    <property type="match status" value="1"/>
</dbReference>
<dbReference type="Pfam" id="PF12819">
    <property type="entry name" value="Malectin_like"/>
    <property type="match status" value="1"/>
</dbReference>
<dbReference type="SUPFAM" id="SSF56112">
    <property type="entry name" value="Protein kinase-like (PK-like)"/>
    <property type="match status" value="1"/>
</dbReference>
<evidence type="ECO:0000313" key="15">
    <source>
        <dbReference type="EMBL" id="KAG9448130.1"/>
    </source>
</evidence>
<dbReference type="Pfam" id="PF07714">
    <property type="entry name" value="PK_Tyr_Ser-Thr"/>
    <property type="match status" value="1"/>
</dbReference>
<evidence type="ECO:0000256" key="6">
    <source>
        <dbReference type="ARBA" id="ARBA00022741"/>
    </source>
</evidence>
<dbReference type="InterPro" id="IPR008271">
    <property type="entry name" value="Ser/Thr_kinase_AS"/>
</dbReference>
<dbReference type="Proteomes" id="UP000825729">
    <property type="component" value="Unassembled WGS sequence"/>
</dbReference>
<feature type="compositionally biased region" description="Polar residues" evidence="12">
    <location>
        <begin position="701"/>
        <end position="724"/>
    </location>
</feature>
<evidence type="ECO:0000256" key="10">
    <source>
        <dbReference type="ARBA" id="ARBA00023136"/>
    </source>
</evidence>
<protein>
    <recommendedName>
        <fullName evidence="14">Protein kinase domain-containing protein</fullName>
    </recommendedName>
</protein>
<dbReference type="PANTHER" id="PTHR34590:SF10">
    <property type="entry name" value="RECEPTOR-LIKE PROTEIN KINASE HERK 1"/>
    <property type="match status" value="1"/>
</dbReference>
<evidence type="ECO:0000313" key="16">
    <source>
        <dbReference type="Proteomes" id="UP000825729"/>
    </source>
</evidence>
<evidence type="ECO:0000256" key="13">
    <source>
        <dbReference type="SAM" id="SignalP"/>
    </source>
</evidence>
<evidence type="ECO:0000256" key="4">
    <source>
        <dbReference type="ARBA" id="ARBA00022692"/>
    </source>
</evidence>
<feature type="chain" id="PRO_5043865816" description="Protein kinase domain-containing protein" evidence="13">
    <location>
        <begin position="27"/>
        <end position="828"/>
    </location>
</feature>
<keyword evidence="9" id="KW-1133">Transmembrane helix</keyword>
<proteinExistence type="predicted"/>
<dbReference type="GO" id="GO:0004674">
    <property type="term" value="F:protein serine/threonine kinase activity"/>
    <property type="evidence" value="ECO:0007669"/>
    <property type="project" value="UniProtKB-KW"/>
</dbReference>
<dbReference type="InterPro" id="IPR001245">
    <property type="entry name" value="Ser-Thr/Tyr_kinase_cat_dom"/>
</dbReference>
<comment type="caution">
    <text evidence="15">The sequence shown here is derived from an EMBL/GenBank/DDBJ whole genome shotgun (WGS) entry which is preliminary data.</text>
</comment>
<evidence type="ECO:0000256" key="5">
    <source>
        <dbReference type="ARBA" id="ARBA00022729"/>
    </source>
</evidence>
<evidence type="ECO:0000256" key="7">
    <source>
        <dbReference type="ARBA" id="ARBA00022777"/>
    </source>
</evidence>
<dbReference type="InterPro" id="IPR011009">
    <property type="entry name" value="Kinase-like_dom_sf"/>
</dbReference>
<sequence>MGSLLPAVSPLLLFLLPPLLVTLAGSNPFFPPDNYLVDCGATNNVNLPDGRLFMSDQEAAALLSSVDDISVSVPPEDESSLLPIYLTARIFSEEAIYSFPVSRVGWHWVRLHFYPVNNSEFDLTQAVFSVTTEEFVLLQSFNVNDGSSWFVKEYLLNVTGDHLSLLFSPYRNSVAFVNAIELLSAPDNLVADEATTVAPIAEYSGLSSHAFQTIHRLNVGGPVITAQNDSLGRTWDVDAKYRSGNSTGKVVSVSPNVIKYPEGFSPLIAPNWVYASAVEMADAPGLNGQRFNITWTLDVDPTFNYMVRLHFCDIVSKSMDELYFNVYLNGKMAISGLDLSSVTSDLAVPYYKDFVLNASIVSTRVTVQVGPMDENTGEVNAVLSGVEVLKMSNKVGSLDGEFNVHGKKEPGGPSEGGTVTAVGFTMMFGAFVGLGAVAVKWSKRPQGWEKRNSFSSWLLPVNASCHSTYMTTTGKGASHVELPCLTWKQRLEICIGAARGLHYLHTGASEGIIHRDVKTTNILLDDKFVAKVADFGLSKSGPTMMQETAHVSTAVKGSFGYLDPEYFRRQQLTDKSDVYSFGVVLLEALCSRPAIDPALQREQVNLAEWVLQCKRKGQFEKVIDPKLVGDMNPDSMNKFVEAAEKCLADHGIDRPSMGDVLWNLEYALQLQEAALQAKSQEEKALSLATLTATTRVDHTTTPDSHGLLTSSETNANENPQNPSASHDHVPPAPVIHNSATALANGELFSQIGDIKGSCVIGPVSLDILFAPNFGISVLVLLPWCLGNGWRQPVQQFSVLTLNSRLRRIFHPSESFCEVSSLAAEGASL</sequence>
<dbReference type="PANTHER" id="PTHR34590">
    <property type="entry name" value="OS03G0124300 PROTEIN-RELATED"/>
    <property type="match status" value="1"/>
</dbReference>
<keyword evidence="7" id="KW-0418">Kinase</keyword>
<keyword evidence="3" id="KW-0808">Transferase</keyword>
<keyword evidence="4" id="KW-0812">Transmembrane</keyword>
<gene>
    <name evidence="15" type="ORF">H6P81_014258</name>
</gene>
<name>A0AAV7EH07_ARIFI</name>
<dbReference type="PROSITE" id="PS00108">
    <property type="entry name" value="PROTEIN_KINASE_ST"/>
    <property type="match status" value="1"/>
</dbReference>
<keyword evidence="16" id="KW-1185">Reference proteome</keyword>
<accession>A0AAV7EH07</accession>
<dbReference type="FunFam" id="2.60.120.430:FF:000001">
    <property type="entry name" value="Receptor-like protein kinase FERONIA"/>
    <property type="match status" value="1"/>
</dbReference>
<dbReference type="FunFam" id="1.10.510.10:FF:000252">
    <property type="entry name" value="Receptor-like protein kinase FERONIA"/>
    <property type="match status" value="1"/>
</dbReference>
<dbReference type="GO" id="GO:0005524">
    <property type="term" value="F:ATP binding"/>
    <property type="evidence" value="ECO:0007669"/>
    <property type="project" value="UniProtKB-KW"/>
</dbReference>
<evidence type="ECO:0000256" key="11">
    <source>
        <dbReference type="ARBA" id="ARBA00023180"/>
    </source>
</evidence>
<reference evidence="15 16" key="1">
    <citation type="submission" date="2021-07" db="EMBL/GenBank/DDBJ databases">
        <title>The Aristolochia fimbriata genome: insights into angiosperm evolution, floral development and chemical biosynthesis.</title>
        <authorList>
            <person name="Jiao Y."/>
        </authorList>
    </citation>
    <scope>NUCLEOTIDE SEQUENCE [LARGE SCALE GENOMIC DNA]</scope>
    <source>
        <strain evidence="15">IBCAS-2021</strain>
        <tissue evidence="15">Leaf</tissue>
    </source>
</reference>
<dbReference type="Gene3D" id="2.60.120.430">
    <property type="entry name" value="Galactose-binding lectin"/>
    <property type="match status" value="2"/>
</dbReference>
<comment type="subcellular location">
    <subcellularLocation>
        <location evidence="1">Membrane</location>
        <topology evidence="1">Single-pass type I membrane protein</topology>
    </subcellularLocation>
</comment>
<dbReference type="AlphaFoldDB" id="A0AAV7EH07"/>
<keyword evidence="8" id="KW-0067">ATP-binding</keyword>
<evidence type="ECO:0000256" key="12">
    <source>
        <dbReference type="SAM" id="MobiDB-lite"/>
    </source>
</evidence>
<dbReference type="GO" id="GO:0004714">
    <property type="term" value="F:transmembrane receptor protein tyrosine kinase activity"/>
    <property type="evidence" value="ECO:0007669"/>
    <property type="project" value="InterPro"/>
</dbReference>
<dbReference type="GO" id="GO:0016020">
    <property type="term" value="C:membrane"/>
    <property type="evidence" value="ECO:0007669"/>
    <property type="project" value="UniProtKB-SubCell"/>
</dbReference>
<dbReference type="EMBL" id="JAINDJ010000005">
    <property type="protein sequence ID" value="KAG9448130.1"/>
    <property type="molecule type" value="Genomic_DNA"/>
</dbReference>
<dbReference type="PROSITE" id="PS50011">
    <property type="entry name" value="PROTEIN_KINASE_DOM"/>
    <property type="match status" value="1"/>
</dbReference>
<dbReference type="Gene3D" id="1.10.510.10">
    <property type="entry name" value="Transferase(Phosphotransferase) domain 1"/>
    <property type="match status" value="1"/>
</dbReference>
<keyword evidence="2" id="KW-0723">Serine/threonine-protein kinase</keyword>